<dbReference type="GO" id="GO:0005634">
    <property type="term" value="C:nucleus"/>
    <property type="evidence" value="ECO:0007669"/>
    <property type="project" value="UniProtKB-SubCell"/>
</dbReference>
<dbReference type="GO" id="GO:0003950">
    <property type="term" value="F:NAD+ poly-ADP-ribosyltransferase activity"/>
    <property type="evidence" value="ECO:0007669"/>
    <property type="project" value="UniProtKB-UniRule"/>
</dbReference>
<dbReference type="InterPro" id="IPR036616">
    <property type="entry name" value="Poly(ADP-ribose)pol_reg_dom_sf"/>
</dbReference>
<comment type="similarity">
    <text evidence="7">Belongs to the ARTD/PARP family.</text>
</comment>
<feature type="domain" description="PARP alpha-helical" evidence="11">
    <location>
        <begin position="251"/>
        <end position="398"/>
    </location>
</feature>
<keyword evidence="4" id="KW-0548">Nucleotidyltransferase</keyword>
<dbReference type="Pfam" id="PF02877">
    <property type="entry name" value="PARP_reg"/>
    <property type="match status" value="1"/>
</dbReference>
<dbReference type="GO" id="GO:0005737">
    <property type="term" value="C:cytoplasm"/>
    <property type="evidence" value="ECO:0007669"/>
    <property type="project" value="TreeGrafter"/>
</dbReference>
<keyword evidence="3 8" id="KW-0808">Transferase</keyword>
<evidence type="ECO:0000313" key="12">
    <source>
        <dbReference type="EMBL" id="CAI8041056.1"/>
    </source>
</evidence>
<keyword evidence="5 8" id="KW-0520">NAD</keyword>
<dbReference type="InterPro" id="IPR001357">
    <property type="entry name" value="BRCT_dom"/>
</dbReference>
<dbReference type="CDD" id="cd17726">
    <property type="entry name" value="BRCT_PARP4_like"/>
    <property type="match status" value="1"/>
</dbReference>
<dbReference type="PANTHER" id="PTHR46530">
    <property type="entry name" value="PROTEIN MONO-ADP-RIBOSYLTRANSFERASE PARP4"/>
    <property type="match status" value="1"/>
</dbReference>
<dbReference type="SUPFAM" id="SSF56399">
    <property type="entry name" value="ADP-ribosylation"/>
    <property type="match status" value="1"/>
</dbReference>
<dbReference type="InterPro" id="IPR012317">
    <property type="entry name" value="Poly(ADP-ribose)pol_cat_dom"/>
</dbReference>
<name>A0AA35T5B4_GEOBA</name>
<dbReference type="InterPro" id="IPR036420">
    <property type="entry name" value="BRCT_dom_sf"/>
</dbReference>
<dbReference type="PROSITE" id="PS51059">
    <property type="entry name" value="PARP_CATALYTIC"/>
    <property type="match status" value="1"/>
</dbReference>
<evidence type="ECO:0000259" key="9">
    <source>
        <dbReference type="PROSITE" id="PS50172"/>
    </source>
</evidence>
<evidence type="ECO:0000256" key="6">
    <source>
        <dbReference type="ARBA" id="ARBA00023242"/>
    </source>
</evidence>
<sequence length="520" mass="57336">MGIFSRCQLSLDLDSSLPFKKKIGLKKAIIDHGGTVSFIVTKKTTHLVVNSPEKARDSYKSRMAQKWGIPVVSMSFIDKCVEEGKLLESDTLWWLGRQLQSSSVQARLSGRCRTRLTLTRREGDKKSSVNLNQIRVWVWPHADSGAPSFPEDDYEIPRFSLLKRFDERLQLTSFACLEIHVGAIKGAGQGAESEGSEAGEDRVYRLFSHQGTLEKMDGGGGGGKKECRYLTSALDVEATYSQLYQSFVSSPHSLTPSPLTLLPPSLGSPLLQKHMCEVRSASTHLSLSPHVARLVDYIWSEAVDQLETVLAVSVATVTQEQLDKAEAALLSIRRELDGDKSNLASLSDDFYSALPHKRGQGSGGRRSRGVIDTKRAVAQKQDLCQLIRDMKAVSEATNWSQRSSTEAKYTALRCDLQPLTPGSSEFCRVRDQILNSQDCSLSPSLAIERIYSARRPAEHSQFTHSLDNKQLLFHSSPVQNFVGILSRGLLLPKIVVDDFGGCRSDPGMLGAGIYFAGSAR</sequence>
<dbReference type="Gene3D" id="3.90.228.10">
    <property type="match status" value="1"/>
</dbReference>
<dbReference type="EMBL" id="CASHTH010003160">
    <property type="protein sequence ID" value="CAI8041056.1"/>
    <property type="molecule type" value="Genomic_DNA"/>
</dbReference>
<dbReference type="EC" id="2.4.2.-" evidence="8"/>
<evidence type="ECO:0000256" key="7">
    <source>
        <dbReference type="ARBA" id="ARBA00024347"/>
    </source>
</evidence>
<feature type="domain" description="BRCT" evidence="9">
    <location>
        <begin position="1"/>
        <end position="94"/>
    </location>
</feature>
<feature type="domain" description="PARP catalytic" evidence="10">
    <location>
        <begin position="403"/>
        <end position="520"/>
    </location>
</feature>
<dbReference type="SUPFAM" id="SSF52113">
    <property type="entry name" value="BRCT domain"/>
    <property type="match status" value="1"/>
</dbReference>
<dbReference type="SMART" id="SM00292">
    <property type="entry name" value="BRCT"/>
    <property type="match status" value="1"/>
</dbReference>
<keyword evidence="13" id="KW-1185">Reference proteome</keyword>
<dbReference type="PROSITE" id="PS51060">
    <property type="entry name" value="PARP_ALPHA_HD"/>
    <property type="match status" value="1"/>
</dbReference>
<evidence type="ECO:0000256" key="5">
    <source>
        <dbReference type="ARBA" id="ARBA00023027"/>
    </source>
</evidence>
<keyword evidence="6" id="KW-0539">Nucleus</keyword>
<evidence type="ECO:0000256" key="4">
    <source>
        <dbReference type="ARBA" id="ARBA00022695"/>
    </source>
</evidence>
<protein>
    <recommendedName>
        <fullName evidence="8">Poly [ADP-ribose] polymerase</fullName>
        <shortName evidence="8">PARP</shortName>
        <ecNumber evidence="8">2.4.2.-</ecNumber>
    </recommendedName>
</protein>
<dbReference type="PROSITE" id="PS50172">
    <property type="entry name" value="BRCT"/>
    <property type="match status" value="1"/>
</dbReference>
<dbReference type="Gene3D" id="3.40.50.10190">
    <property type="entry name" value="BRCT domain"/>
    <property type="match status" value="1"/>
</dbReference>
<comment type="subcellular location">
    <subcellularLocation>
        <location evidence="1">Nucleus</location>
    </subcellularLocation>
</comment>
<keyword evidence="2 8" id="KW-0328">Glycosyltransferase</keyword>
<evidence type="ECO:0000256" key="2">
    <source>
        <dbReference type="ARBA" id="ARBA00022676"/>
    </source>
</evidence>
<evidence type="ECO:0000256" key="3">
    <source>
        <dbReference type="ARBA" id="ARBA00022679"/>
    </source>
</evidence>
<dbReference type="Pfam" id="PF00644">
    <property type="entry name" value="PARP"/>
    <property type="match status" value="1"/>
</dbReference>
<dbReference type="InterPro" id="IPR031273">
    <property type="entry name" value="PARP4"/>
</dbReference>
<evidence type="ECO:0000259" key="11">
    <source>
        <dbReference type="PROSITE" id="PS51060"/>
    </source>
</evidence>
<dbReference type="AlphaFoldDB" id="A0AA35T5B4"/>
<accession>A0AA35T5B4</accession>
<evidence type="ECO:0000256" key="8">
    <source>
        <dbReference type="RuleBase" id="RU362114"/>
    </source>
</evidence>
<comment type="caution">
    <text evidence="12">The sequence shown here is derived from an EMBL/GenBank/DDBJ whole genome shotgun (WGS) entry which is preliminary data.</text>
</comment>
<evidence type="ECO:0000259" key="10">
    <source>
        <dbReference type="PROSITE" id="PS51059"/>
    </source>
</evidence>
<reference evidence="12" key="1">
    <citation type="submission" date="2023-03" db="EMBL/GenBank/DDBJ databases">
        <authorList>
            <person name="Steffen K."/>
            <person name="Cardenas P."/>
        </authorList>
    </citation>
    <scope>NUCLEOTIDE SEQUENCE</scope>
</reference>
<dbReference type="GO" id="GO:0016779">
    <property type="term" value="F:nucleotidyltransferase activity"/>
    <property type="evidence" value="ECO:0007669"/>
    <property type="project" value="UniProtKB-KW"/>
</dbReference>
<gene>
    <name evidence="12" type="ORF">GBAR_LOCUS22818</name>
</gene>
<dbReference type="Proteomes" id="UP001174909">
    <property type="component" value="Unassembled WGS sequence"/>
</dbReference>
<dbReference type="PANTHER" id="PTHR46530:SF1">
    <property type="entry name" value="PROTEIN MONO-ADP-RIBOSYLTRANSFERASE PARP4"/>
    <property type="match status" value="1"/>
</dbReference>
<dbReference type="InterPro" id="IPR004102">
    <property type="entry name" value="Poly(ADP-ribose)pol_reg_dom"/>
</dbReference>
<proteinExistence type="inferred from homology"/>
<organism evidence="12 13">
    <name type="scientific">Geodia barretti</name>
    <name type="common">Barrett's horny sponge</name>
    <dbReference type="NCBI Taxonomy" id="519541"/>
    <lineage>
        <taxon>Eukaryota</taxon>
        <taxon>Metazoa</taxon>
        <taxon>Porifera</taxon>
        <taxon>Demospongiae</taxon>
        <taxon>Heteroscleromorpha</taxon>
        <taxon>Tetractinellida</taxon>
        <taxon>Astrophorina</taxon>
        <taxon>Geodiidae</taxon>
        <taxon>Geodia</taxon>
    </lineage>
</organism>
<dbReference type="Pfam" id="PF00533">
    <property type="entry name" value="BRCT"/>
    <property type="match status" value="1"/>
</dbReference>
<evidence type="ECO:0000256" key="1">
    <source>
        <dbReference type="ARBA" id="ARBA00004123"/>
    </source>
</evidence>
<dbReference type="Gene3D" id="1.20.142.10">
    <property type="entry name" value="Poly(ADP-ribose) polymerase, regulatory domain"/>
    <property type="match status" value="1"/>
</dbReference>
<evidence type="ECO:0000313" key="13">
    <source>
        <dbReference type="Proteomes" id="UP001174909"/>
    </source>
</evidence>
<dbReference type="SUPFAM" id="SSF47587">
    <property type="entry name" value="Domain of poly(ADP-ribose) polymerase"/>
    <property type="match status" value="1"/>
</dbReference>